<evidence type="ECO:0000256" key="1">
    <source>
        <dbReference type="SAM" id="MobiDB-lite"/>
    </source>
</evidence>
<reference evidence="3 4" key="1">
    <citation type="submission" date="2014-04" db="EMBL/GenBank/DDBJ databases">
        <title>A new species of microsporidia sheds light on the evolution of extreme parasitism.</title>
        <authorList>
            <person name="Haag K.L."/>
            <person name="James T.Y."/>
            <person name="Larsson R."/>
            <person name="Schaer T.M."/>
            <person name="Refardt D."/>
            <person name="Pombert J.-F."/>
            <person name="Ebert D."/>
        </authorList>
    </citation>
    <scope>NUCLEOTIDE SEQUENCE [LARGE SCALE GENOMIC DNA]</scope>
    <source>
        <strain evidence="3 4">UGP3</strain>
        <tissue evidence="3">Spores</tissue>
    </source>
</reference>
<feature type="region of interest" description="Disordered" evidence="1">
    <location>
        <begin position="665"/>
        <end position="785"/>
    </location>
</feature>
<dbReference type="GeneID" id="25259719"/>
<comment type="caution">
    <text evidence="3">The sequence shown here is derived from an EMBL/GenBank/DDBJ whole genome shotgun (WGS) entry which is preliminary data.</text>
</comment>
<dbReference type="Proteomes" id="UP000029725">
    <property type="component" value="Unassembled WGS sequence"/>
</dbReference>
<feature type="chain" id="PRO_5001941954" evidence="2">
    <location>
        <begin position="25"/>
        <end position="785"/>
    </location>
</feature>
<proteinExistence type="predicted"/>
<gene>
    <name evidence="3" type="ORF">DI09_36p40</name>
</gene>
<keyword evidence="2" id="KW-0732">Signal</keyword>
<keyword evidence="4" id="KW-1185">Reference proteome</keyword>
<evidence type="ECO:0000313" key="3">
    <source>
        <dbReference type="EMBL" id="KGG51393.1"/>
    </source>
</evidence>
<dbReference type="EMBL" id="JMKJ01000299">
    <property type="protein sequence ID" value="KGG51393.1"/>
    <property type="molecule type" value="Genomic_DNA"/>
</dbReference>
<evidence type="ECO:0000313" key="4">
    <source>
        <dbReference type="Proteomes" id="UP000029725"/>
    </source>
</evidence>
<protein>
    <submittedName>
        <fullName evidence="3">Uncharacterized protein</fullName>
    </submittedName>
</protein>
<feature type="compositionally biased region" description="Pro residues" evidence="1">
    <location>
        <begin position="669"/>
        <end position="678"/>
    </location>
</feature>
<dbReference type="VEuPathDB" id="MicrosporidiaDB:DI09_36p40"/>
<dbReference type="AlphaFoldDB" id="A0A098VQU7"/>
<dbReference type="HOGENOM" id="CLU_357180_0_0_1"/>
<feature type="compositionally biased region" description="Polar residues" evidence="1">
    <location>
        <begin position="732"/>
        <end position="741"/>
    </location>
</feature>
<organism evidence="3 4">
    <name type="scientific">Mitosporidium daphniae</name>
    <dbReference type="NCBI Taxonomy" id="1485682"/>
    <lineage>
        <taxon>Eukaryota</taxon>
        <taxon>Fungi</taxon>
        <taxon>Fungi incertae sedis</taxon>
        <taxon>Microsporidia</taxon>
        <taxon>Mitosporidium</taxon>
    </lineage>
</organism>
<dbReference type="RefSeq" id="XP_013237837.1">
    <property type="nucleotide sequence ID" value="XM_013382383.1"/>
</dbReference>
<sequence>MLNAVKFLIPHFFAFFLLLSFALANDIRTDSKKSDENAKKPSSKLLSKLPLNQLDVLGSKGIKNIISGLEMGSGLDFLIDLIKTLNFEKFAVEGYFINCYIDTLILWIKLQLERAFVPTETLSLFDFYDIRVPVFGESIKEVKNAKFPDFNSEKSLSSGAYKKASAVGEKWLASLLSSTKTAKISNIIEALSTDGLLASSNRFQIPSSDQLQRKEASMFFEEVMGKIRVWLAFSTENDFSSTNNIQKLASIIVKEIETKTSGGLSDFAKWSAMNPLGASKSPLASPLMLLGSLLTQVIVQTLLVAIGKNELLGIVLRVENWLEQPIMKKLQFGNIDMDFRQIIMSFIDTSLKRHPEAAKLRSEKDQLTWGLVVGIFTMLFYRARSRSLDPLSSSEITSIVAHLISLIEKKTFVLGENFWGFFEGLSNPKLMQKITQWFGSAQAVCRIAVYALNHYQGAELSPLNRKVHLAVPFEVLDVMLSFPICLLDCSNIENHLKKASVQISLVEWMIRFVGTCVYLDSLVGSRDLLTHDLAARDRSGMSWALLVDIPILFCNVYQWSLLSNCKDSNAPIDQELLTRIVSSFPIDGIALKTSTTSLPIKKLWKELTTSKSELLGERILVSAGMISKYLAVNTKEDSEEKWILSQLIELFGALDDDKKWNCGIGCCEQPPPPPPAPPVKEKPKEEKKPAVKEEKKKNVPQKPEEPEESDESDESEDQVPEKEAPKIDPPSEDQSGTVSSSPPAPIVPAPIAPAPVAPVPAPPMVDCYGNKVEPQPPLTGLSAWE</sequence>
<accession>A0A098VQU7</accession>
<feature type="compositionally biased region" description="Acidic residues" evidence="1">
    <location>
        <begin position="705"/>
        <end position="718"/>
    </location>
</feature>
<feature type="compositionally biased region" description="Pro residues" evidence="1">
    <location>
        <begin position="742"/>
        <end position="763"/>
    </location>
</feature>
<feature type="compositionally biased region" description="Basic and acidic residues" evidence="1">
    <location>
        <begin position="679"/>
        <end position="697"/>
    </location>
</feature>
<feature type="signal peptide" evidence="2">
    <location>
        <begin position="1"/>
        <end position="24"/>
    </location>
</feature>
<name>A0A098VQU7_9MICR</name>
<evidence type="ECO:0000256" key="2">
    <source>
        <dbReference type="SAM" id="SignalP"/>
    </source>
</evidence>